<dbReference type="InterPro" id="IPR036291">
    <property type="entry name" value="NAD(P)-bd_dom_sf"/>
</dbReference>
<dbReference type="SUPFAM" id="SSF52283">
    <property type="entry name" value="Formate/glycerate dehydrogenase catalytic domain-like"/>
    <property type="match status" value="1"/>
</dbReference>
<protein>
    <submittedName>
        <fullName evidence="7">D-3-phosphoglycerate dehydrogenase</fullName>
        <ecNumber evidence="7">1.1.1.95</ecNumber>
    </submittedName>
</protein>
<evidence type="ECO:0000259" key="6">
    <source>
        <dbReference type="Pfam" id="PF02826"/>
    </source>
</evidence>
<feature type="domain" description="D-isomer specific 2-hydroxyacid dehydrogenase catalytic" evidence="5">
    <location>
        <begin position="14"/>
        <end position="296"/>
    </location>
</feature>
<dbReference type="AlphaFoldDB" id="A0A173QVI7"/>
<accession>A0A173QVI7</accession>
<name>A0A173QVI7_PARDI</name>
<dbReference type="PANTHER" id="PTHR43761">
    <property type="entry name" value="D-ISOMER SPECIFIC 2-HYDROXYACID DEHYDROGENASE FAMILY PROTEIN (AFU_ORTHOLOGUE AFUA_1G13630)"/>
    <property type="match status" value="1"/>
</dbReference>
<proteinExistence type="inferred from homology"/>
<evidence type="ECO:0000313" key="7">
    <source>
        <dbReference type="EMBL" id="CUM69622.1"/>
    </source>
</evidence>
<dbReference type="InterPro" id="IPR006139">
    <property type="entry name" value="D-isomer_2_OHA_DH_cat_dom"/>
</dbReference>
<dbReference type="Pfam" id="PF00389">
    <property type="entry name" value="2-Hacid_dh"/>
    <property type="match status" value="1"/>
</dbReference>
<dbReference type="EC" id="1.1.1.95" evidence="7"/>
<organism evidence="7 8">
    <name type="scientific">Parabacteroides distasonis</name>
    <dbReference type="NCBI Taxonomy" id="823"/>
    <lineage>
        <taxon>Bacteria</taxon>
        <taxon>Pseudomonadati</taxon>
        <taxon>Bacteroidota</taxon>
        <taxon>Bacteroidia</taxon>
        <taxon>Bacteroidales</taxon>
        <taxon>Tannerellaceae</taxon>
        <taxon>Parabacteroides</taxon>
    </lineage>
</organism>
<reference evidence="7 8" key="1">
    <citation type="submission" date="2015-09" db="EMBL/GenBank/DDBJ databases">
        <authorList>
            <consortium name="Pathogen Informatics"/>
        </authorList>
    </citation>
    <scope>NUCLEOTIDE SEQUENCE [LARGE SCALE GENOMIC DNA]</scope>
    <source>
        <strain evidence="7 8">2789STDY5608872</strain>
    </source>
</reference>
<dbReference type="SUPFAM" id="SSF51735">
    <property type="entry name" value="NAD(P)-binding Rossmann-fold domains"/>
    <property type="match status" value="1"/>
</dbReference>
<evidence type="ECO:0000256" key="4">
    <source>
        <dbReference type="RuleBase" id="RU003719"/>
    </source>
</evidence>
<sequence length="297" mass="33223">MFEKIVVVDSTGLNTWGVERLKEFGKEVVFYTGIPKTDEEIVNRIGDADCVLVSYNTQIRRNVIEACPNIKYIGMCCTLYSESSANVDIAAARERGITVLGIRDYGDEGVVEYVISELVRLLHGFGGKQWKHKAYELGGQKVGIVGLGRTGRMIADALRFFGAEVYYFSRTRKPDAEAAGIAYLPLRELLPEVDILCTCLPRNTILLGAGEFRLFGNLKILINTSVGPTFRVPDLQRWLSAHKRNFFLCDEVGIGNYADTLTQFDNVIYTPKVSGHSEQCMERLSQKVIANIESYLN</sequence>
<dbReference type="Pfam" id="PF02826">
    <property type="entry name" value="2-Hacid_dh_C"/>
    <property type="match status" value="1"/>
</dbReference>
<dbReference type="InterPro" id="IPR050418">
    <property type="entry name" value="D-iso_2-hydroxyacid_DH_PdxB"/>
</dbReference>
<dbReference type="Gene3D" id="3.40.50.720">
    <property type="entry name" value="NAD(P)-binding Rossmann-like Domain"/>
    <property type="match status" value="2"/>
</dbReference>
<dbReference type="EMBL" id="CYXP01000001">
    <property type="protein sequence ID" value="CUM69622.1"/>
    <property type="molecule type" value="Genomic_DNA"/>
</dbReference>
<evidence type="ECO:0000259" key="5">
    <source>
        <dbReference type="Pfam" id="PF00389"/>
    </source>
</evidence>
<dbReference type="GO" id="GO:0051287">
    <property type="term" value="F:NAD binding"/>
    <property type="evidence" value="ECO:0007669"/>
    <property type="project" value="InterPro"/>
</dbReference>
<dbReference type="CDD" id="cd12170">
    <property type="entry name" value="2-Hacid_dh_9"/>
    <property type="match status" value="1"/>
</dbReference>
<keyword evidence="2 4" id="KW-0560">Oxidoreductase</keyword>
<feature type="domain" description="D-isomer specific 2-hydroxyacid dehydrogenase NAD-binding" evidence="6">
    <location>
        <begin position="129"/>
        <end position="272"/>
    </location>
</feature>
<gene>
    <name evidence="7" type="primary">serA_1</name>
    <name evidence="7" type="ORF">ERS852429_00061</name>
</gene>
<dbReference type="InterPro" id="IPR006140">
    <property type="entry name" value="D-isomer_DH_NAD-bd"/>
</dbReference>
<evidence type="ECO:0000256" key="2">
    <source>
        <dbReference type="ARBA" id="ARBA00023002"/>
    </source>
</evidence>
<evidence type="ECO:0000256" key="1">
    <source>
        <dbReference type="ARBA" id="ARBA00005854"/>
    </source>
</evidence>
<comment type="similarity">
    <text evidence="1 4">Belongs to the D-isomer specific 2-hydroxyacid dehydrogenase family.</text>
</comment>
<dbReference type="PANTHER" id="PTHR43761:SF1">
    <property type="entry name" value="D-ISOMER SPECIFIC 2-HYDROXYACID DEHYDROGENASE CATALYTIC DOMAIN-CONTAINING PROTEIN-RELATED"/>
    <property type="match status" value="1"/>
</dbReference>
<dbReference type="GO" id="GO:0004617">
    <property type="term" value="F:phosphoglycerate dehydrogenase activity"/>
    <property type="evidence" value="ECO:0007669"/>
    <property type="project" value="UniProtKB-EC"/>
</dbReference>
<dbReference type="RefSeq" id="WP_057318673.1">
    <property type="nucleotide sequence ID" value="NZ_CYXP01000001.1"/>
</dbReference>
<dbReference type="Proteomes" id="UP000095591">
    <property type="component" value="Unassembled WGS sequence"/>
</dbReference>
<keyword evidence="3" id="KW-0520">NAD</keyword>
<evidence type="ECO:0000256" key="3">
    <source>
        <dbReference type="ARBA" id="ARBA00023027"/>
    </source>
</evidence>
<evidence type="ECO:0000313" key="8">
    <source>
        <dbReference type="Proteomes" id="UP000095591"/>
    </source>
</evidence>